<reference evidence="3" key="1">
    <citation type="submission" date="2016-05" db="EMBL/GenBank/DDBJ databases">
        <title>Draft genome sequences of four strains of Ehrlichia ruminantium, a tick-borne pathogen of ruminants, isolated from Zimbabwe, The Gambia and Ghana.</title>
        <authorList>
            <person name="Nakao R."/>
            <person name="Jongejan F."/>
            <person name="Sugimoto C."/>
        </authorList>
    </citation>
    <scope>NUCLEOTIDE SEQUENCE [LARGE SCALE GENOMIC DNA]</scope>
    <source>
        <strain evidence="3">Pokoase 417</strain>
    </source>
</reference>
<dbReference type="Proteomes" id="UP000092731">
    <property type="component" value="Unassembled WGS sequence"/>
</dbReference>
<name>A0A170TMK6_EHRRU</name>
<dbReference type="AlphaFoldDB" id="A0A170TMK6"/>
<sequence length="54" mass="6363">IFKYSFTILYFLLDLLISNVVTVVKKQDINKNYRIIIHNAIAYNAFTQVLNELI</sequence>
<keyword evidence="1" id="KW-0472">Membrane</keyword>
<comment type="caution">
    <text evidence="2">The sequence shown here is derived from an EMBL/GenBank/DDBJ whole genome shotgun (WGS) entry which is preliminary data.</text>
</comment>
<protein>
    <submittedName>
        <fullName evidence="2">Neurofibromin</fullName>
    </submittedName>
</protein>
<dbReference type="EMBL" id="BDDM01000379">
    <property type="protein sequence ID" value="GAT78980.1"/>
    <property type="molecule type" value="Genomic_DNA"/>
</dbReference>
<evidence type="ECO:0000313" key="2">
    <source>
        <dbReference type="EMBL" id="GAT78980.1"/>
    </source>
</evidence>
<accession>A0A170TMK6</accession>
<proteinExistence type="predicted"/>
<organism evidence="2 3">
    <name type="scientific">Ehrlichia ruminantium</name>
    <name type="common">heartwater rickettsia</name>
    <name type="synonym">Cowdria ruminantium</name>
    <dbReference type="NCBI Taxonomy" id="779"/>
    <lineage>
        <taxon>Bacteria</taxon>
        <taxon>Pseudomonadati</taxon>
        <taxon>Pseudomonadota</taxon>
        <taxon>Alphaproteobacteria</taxon>
        <taxon>Rickettsiales</taxon>
        <taxon>Anaplasmataceae</taxon>
        <taxon>Ehrlichia</taxon>
    </lineage>
</organism>
<feature type="non-terminal residue" evidence="2">
    <location>
        <position position="1"/>
    </location>
</feature>
<keyword evidence="1" id="KW-1133">Transmembrane helix</keyword>
<evidence type="ECO:0000256" key="1">
    <source>
        <dbReference type="SAM" id="Phobius"/>
    </source>
</evidence>
<feature type="transmembrane region" description="Helical" evidence="1">
    <location>
        <begin position="6"/>
        <end position="24"/>
    </location>
</feature>
<gene>
    <name evidence="2" type="primary">NF1</name>
    <name evidence="2" type="ORF">EHRUM3_12140</name>
</gene>
<keyword evidence="1" id="KW-0812">Transmembrane</keyword>
<evidence type="ECO:0000313" key="3">
    <source>
        <dbReference type="Proteomes" id="UP000092731"/>
    </source>
</evidence>